<protein>
    <submittedName>
        <fullName evidence="3">Helix-turn-helix domain-containing protein</fullName>
    </submittedName>
</protein>
<proteinExistence type="predicted"/>
<comment type="caution">
    <text evidence="3">The sequence shown here is derived from an EMBL/GenBank/DDBJ whole genome shotgun (WGS) entry which is preliminary data.</text>
</comment>
<evidence type="ECO:0000313" key="4">
    <source>
        <dbReference type="Proteomes" id="UP000469011"/>
    </source>
</evidence>
<evidence type="ECO:0000259" key="2">
    <source>
        <dbReference type="PROSITE" id="PS50943"/>
    </source>
</evidence>
<feature type="region of interest" description="Disordered" evidence="1">
    <location>
        <begin position="188"/>
        <end position="220"/>
    </location>
</feature>
<dbReference type="SUPFAM" id="SSF47413">
    <property type="entry name" value="lambda repressor-like DNA-binding domains"/>
    <property type="match status" value="1"/>
</dbReference>
<dbReference type="EMBL" id="JAAAMG010000036">
    <property type="protein sequence ID" value="NDW07702.1"/>
    <property type="molecule type" value="Genomic_DNA"/>
</dbReference>
<dbReference type="RefSeq" id="WP_163466177.1">
    <property type="nucleotide sequence ID" value="NZ_JAAAMG010000036.1"/>
</dbReference>
<keyword evidence="4" id="KW-1185">Reference proteome</keyword>
<dbReference type="InterPro" id="IPR010982">
    <property type="entry name" value="Lambda_DNA-bd_dom_sf"/>
</dbReference>
<name>A0A6N9TAW6_9HYPH</name>
<reference evidence="3 4" key="1">
    <citation type="submission" date="2020-01" db="EMBL/GenBank/DDBJ databases">
        <title>Jiella pacifica sp. nov.</title>
        <authorList>
            <person name="Xue Z."/>
            <person name="Zhu S."/>
            <person name="Chen J."/>
            <person name="Yang J."/>
        </authorList>
    </citation>
    <scope>NUCLEOTIDE SEQUENCE [LARGE SCALE GENOMIC DNA]</scope>
    <source>
        <strain evidence="3 4">40Bstr34</strain>
    </source>
</reference>
<dbReference type="Proteomes" id="UP000469011">
    <property type="component" value="Unassembled WGS sequence"/>
</dbReference>
<dbReference type="GO" id="GO:0003677">
    <property type="term" value="F:DNA binding"/>
    <property type="evidence" value="ECO:0007669"/>
    <property type="project" value="InterPro"/>
</dbReference>
<gene>
    <name evidence="3" type="ORF">GTK09_25150</name>
</gene>
<organism evidence="3 4">
    <name type="scientific">Jiella pacifica</name>
    <dbReference type="NCBI Taxonomy" id="2696469"/>
    <lineage>
        <taxon>Bacteria</taxon>
        <taxon>Pseudomonadati</taxon>
        <taxon>Pseudomonadota</taxon>
        <taxon>Alphaproteobacteria</taxon>
        <taxon>Hyphomicrobiales</taxon>
        <taxon>Aurantimonadaceae</taxon>
        <taxon>Jiella</taxon>
    </lineage>
</organism>
<dbReference type="Gene3D" id="1.10.260.40">
    <property type="entry name" value="lambda repressor-like DNA-binding domains"/>
    <property type="match status" value="1"/>
</dbReference>
<sequence>MKHASEDIIEALKNARKARGLSQRALSERTGVPQSHISKIEQGNADIRLSSLIELARALELELKLVPRKALPAVESVVRTVSPPQATTSADTSKDVRRALDIIAQLRSTFPDLSGLRTLQEGLQIASHVKDLTRYQEQIRSITKPIRDIQKQTAQLKKRNDEITLPASTLREITQTADVARQLRSHLANSPQLTPSKPRPAYRLDDDDIDFRQSGEAGDG</sequence>
<dbReference type="SMART" id="SM00530">
    <property type="entry name" value="HTH_XRE"/>
    <property type="match status" value="1"/>
</dbReference>
<dbReference type="AlphaFoldDB" id="A0A6N9TAW6"/>
<dbReference type="PROSITE" id="PS50943">
    <property type="entry name" value="HTH_CROC1"/>
    <property type="match status" value="1"/>
</dbReference>
<evidence type="ECO:0000256" key="1">
    <source>
        <dbReference type="SAM" id="MobiDB-lite"/>
    </source>
</evidence>
<accession>A0A6N9TAW6</accession>
<dbReference type="CDD" id="cd00093">
    <property type="entry name" value="HTH_XRE"/>
    <property type="match status" value="1"/>
</dbReference>
<feature type="domain" description="HTH cro/C1-type" evidence="2">
    <location>
        <begin position="12"/>
        <end position="66"/>
    </location>
</feature>
<evidence type="ECO:0000313" key="3">
    <source>
        <dbReference type="EMBL" id="NDW07702.1"/>
    </source>
</evidence>
<dbReference type="Pfam" id="PF01381">
    <property type="entry name" value="HTH_3"/>
    <property type="match status" value="1"/>
</dbReference>
<dbReference type="InterPro" id="IPR001387">
    <property type="entry name" value="Cro/C1-type_HTH"/>
</dbReference>